<comment type="subcellular location">
    <subcellularLocation>
        <location evidence="1">Mitochondrion</location>
    </subcellularLocation>
</comment>
<feature type="region of interest" description="Disordered" evidence="9">
    <location>
        <begin position="409"/>
        <end position="444"/>
    </location>
</feature>
<feature type="compositionally biased region" description="Low complexity" evidence="9">
    <location>
        <begin position="409"/>
        <end position="430"/>
    </location>
</feature>
<feature type="region of interest" description="Disordered" evidence="9">
    <location>
        <begin position="660"/>
        <end position="691"/>
    </location>
</feature>
<keyword evidence="11" id="KW-1185">Reference proteome</keyword>
<dbReference type="InterPro" id="IPR015324">
    <property type="entry name" value="Ribosomal_Rsm22-like"/>
</dbReference>
<evidence type="ECO:0000256" key="2">
    <source>
        <dbReference type="ARBA" id="ARBA00022723"/>
    </source>
</evidence>
<keyword evidence="8" id="KW-0175">Coiled coil</keyword>
<dbReference type="Proteomes" id="UP000799766">
    <property type="component" value="Unassembled WGS sequence"/>
</dbReference>
<feature type="compositionally biased region" description="Acidic residues" evidence="9">
    <location>
        <begin position="163"/>
        <end position="186"/>
    </location>
</feature>
<dbReference type="EMBL" id="MU001673">
    <property type="protein sequence ID" value="KAF2460705.1"/>
    <property type="molecule type" value="Genomic_DNA"/>
</dbReference>
<dbReference type="GO" id="GO:0003735">
    <property type="term" value="F:structural constituent of ribosome"/>
    <property type="evidence" value="ECO:0007669"/>
    <property type="project" value="TreeGrafter"/>
</dbReference>
<dbReference type="PANTHER" id="PTHR13184">
    <property type="entry name" value="37S RIBOSOMAL PROTEIN S22"/>
    <property type="match status" value="1"/>
</dbReference>
<comment type="function">
    <text evidence="7">Mitochondrial ribosome (mitoribosome) assembly factor. Binds at the interface of the head and body domains of the mitochondrial small ribosomal subunit (mt-SSU), occluding the mRNA channel and preventing compaction of the head domain towards the body. Probable inactive methyltransferase: retains the characteristic folding and ability to bind S-adenosyl-L-methionine, but it probably lost its methyltransferase activity.</text>
</comment>
<gene>
    <name evidence="10" type="ORF">BDY21DRAFT_336171</name>
</gene>
<feature type="region of interest" description="Disordered" evidence="9">
    <location>
        <begin position="352"/>
        <end position="378"/>
    </location>
</feature>
<keyword evidence="2" id="KW-0479">Metal-binding</keyword>
<feature type="compositionally biased region" description="Basic and acidic residues" evidence="9">
    <location>
        <begin position="800"/>
        <end position="829"/>
    </location>
</feature>
<evidence type="ECO:0000313" key="11">
    <source>
        <dbReference type="Proteomes" id="UP000799766"/>
    </source>
</evidence>
<organism evidence="10 11">
    <name type="scientific">Lineolata rhizophorae</name>
    <dbReference type="NCBI Taxonomy" id="578093"/>
    <lineage>
        <taxon>Eukaryota</taxon>
        <taxon>Fungi</taxon>
        <taxon>Dikarya</taxon>
        <taxon>Ascomycota</taxon>
        <taxon>Pezizomycotina</taxon>
        <taxon>Dothideomycetes</taxon>
        <taxon>Dothideomycetes incertae sedis</taxon>
        <taxon>Lineolatales</taxon>
        <taxon>Lineolataceae</taxon>
        <taxon>Lineolata</taxon>
    </lineage>
</organism>
<feature type="region of interest" description="Disordered" evidence="9">
    <location>
        <begin position="242"/>
        <end position="261"/>
    </location>
</feature>
<feature type="region of interest" description="Disordered" evidence="9">
    <location>
        <begin position="754"/>
        <end position="834"/>
    </location>
</feature>
<dbReference type="GO" id="GO:0006412">
    <property type="term" value="P:translation"/>
    <property type="evidence" value="ECO:0007669"/>
    <property type="project" value="InterPro"/>
</dbReference>
<evidence type="ECO:0000256" key="1">
    <source>
        <dbReference type="ARBA" id="ARBA00004173"/>
    </source>
</evidence>
<evidence type="ECO:0000256" key="9">
    <source>
        <dbReference type="SAM" id="MobiDB-lite"/>
    </source>
</evidence>
<protein>
    <submittedName>
        <fullName evidence="10">Mitochondrial small ribosomal subunit Rsm22-domain-containing protein</fullName>
    </submittedName>
</protein>
<keyword evidence="3" id="KW-0809">Transit peptide</keyword>
<accession>A0A6A6P9T7</accession>
<dbReference type="OrthoDB" id="421327at2759"/>
<feature type="region of interest" description="Disordered" evidence="9">
    <location>
        <begin position="163"/>
        <end position="193"/>
    </location>
</feature>
<evidence type="ECO:0000256" key="7">
    <source>
        <dbReference type="ARBA" id="ARBA00045681"/>
    </source>
</evidence>
<keyword evidence="6" id="KW-0496">Mitochondrion</keyword>
<dbReference type="AlphaFoldDB" id="A0A6A6P9T7"/>
<sequence length="850" mass="92476">MGSDAAERARGRRRERDLEAIARKARQEFGDGIPEGLLDEEEIAVYERLYGTPYIIEAGDEGEEGGVEEWAEGEAGEAEDSAEKYVLLKDGEGGELEEVEFAVSGEGGDAEMARARALAEHMAKNGDEEMAEALRELDAAERALKGKESGELDSDIEAYHEEDLEDLEDDPAYLSEGDEPYEEDTYDTGSVTRTHPLTAAGRFSTFPSTLSLPRTALLDPLTTMLSSAHTNPKHLADTAHRVFGGPALPHSTASLNKRQKGTGVAQQPVALAAGQPQMTDIEAAAYCAAVMPGTYAGLTSALVEVRRRLGAKWVEGLLEKEGGPTVLDAGAGGAGVVAWREVLRAEWERMHEDKELEGEEGSEDTSLRGPPPLGKATVLTGPAALRHRASRFLENTSFLPRLPEHVSPAETAASTAAAAAAAGNEAPTGTQDDASKEASNVKGQKAQPRKLYDVILAPHSLWPIQEDYLRKAHVQTLWSLLNPNGGVLILLEKGLPRGFEAIAGARKLLLDKHIAAPGEETDLAKVEEEARRTGTLADLKGPAKEVGMVVAPCTNHEACPMYKVHGPAIGRKDFCSFKQRYFRPGFLQRILGAGLPGEGRPSRNHEDVAFSYVAVRRGRDARRAKHDEVFGMGFEQGDKAADEAFEGFGKEEVQEVEEAVEAVRSETSAEDNENKPTPPPPSTPNPLALPRTIDRPIKRQGHVMIDVCTPAGKLERWTVPRSFGKQAYRDARKARWGDLWALGAKTRVPRNVRLGREQRRGELQGGASAAEKESRRKRKPKYNVVVDRESGRVSLGGGGKVHEARKDVKGSKKAERKARAERTEMEREFSGQGVGWGNAEKEYDELMRGL</sequence>
<reference evidence="10" key="1">
    <citation type="journal article" date="2020" name="Stud. Mycol.">
        <title>101 Dothideomycetes genomes: a test case for predicting lifestyles and emergence of pathogens.</title>
        <authorList>
            <person name="Haridas S."/>
            <person name="Albert R."/>
            <person name="Binder M."/>
            <person name="Bloem J."/>
            <person name="Labutti K."/>
            <person name="Salamov A."/>
            <person name="Andreopoulos B."/>
            <person name="Baker S."/>
            <person name="Barry K."/>
            <person name="Bills G."/>
            <person name="Bluhm B."/>
            <person name="Cannon C."/>
            <person name="Castanera R."/>
            <person name="Culley D."/>
            <person name="Daum C."/>
            <person name="Ezra D."/>
            <person name="Gonzalez J."/>
            <person name="Henrissat B."/>
            <person name="Kuo A."/>
            <person name="Liang C."/>
            <person name="Lipzen A."/>
            <person name="Lutzoni F."/>
            <person name="Magnuson J."/>
            <person name="Mondo S."/>
            <person name="Nolan M."/>
            <person name="Ohm R."/>
            <person name="Pangilinan J."/>
            <person name="Park H.-J."/>
            <person name="Ramirez L."/>
            <person name="Alfaro M."/>
            <person name="Sun H."/>
            <person name="Tritt A."/>
            <person name="Yoshinaga Y."/>
            <person name="Zwiers L.-H."/>
            <person name="Turgeon B."/>
            <person name="Goodwin S."/>
            <person name="Spatafora J."/>
            <person name="Crous P."/>
            <person name="Grigoriev I."/>
        </authorList>
    </citation>
    <scope>NUCLEOTIDE SEQUENCE</scope>
    <source>
        <strain evidence="10">ATCC 16933</strain>
    </source>
</reference>
<evidence type="ECO:0000256" key="6">
    <source>
        <dbReference type="ARBA" id="ARBA00023128"/>
    </source>
</evidence>
<evidence type="ECO:0000256" key="5">
    <source>
        <dbReference type="ARBA" id="ARBA00023014"/>
    </source>
</evidence>
<dbReference type="Pfam" id="PF09243">
    <property type="entry name" value="Rsm22"/>
    <property type="match status" value="1"/>
</dbReference>
<keyword evidence="5" id="KW-0411">Iron-sulfur</keyword>
<dbReference type="GO" id="GO:0051536">
    <property type="term" value="F:iron-sulfur cluster binding"/>
    <property type="evidence" value="ECO:0007669"/>
    <property type="project" value="UniProtKB-KW"/>
</dbReference>
<name>A0A6A6P9T7_9PEZI</name>
<evidence type="ECO:0000256" key="4">
    <source>
        <dbReference type="ARBA" id="ARBA00023004"/>
    </source>
</evidence>
<evidence type="ECO:0000256" key="3">
    <source>
        <dbReference type="ARBA" id="ARBA00022946"/>
    </source>
</evidence>
<proteinExistence type="predicted"/>
<evidence type="ECO:0000313" key="10">
    <source>
        <dbReference type="EMBL" id="KAF2460705.1"/>
    </source>
</evidence>
<dbReference type="PANTHER" id="PTHR13184:SF5">
    <property type="entry name" value="METHYLTRANSFERASE-LIKE PROTEIN 17, MITOCHONDRIAL"/>
    <property type="match status" value="1"/>
</dbReference>
<feature type="coiled-coil region" evidence="8">
    <location>
        <begin position="123"/>
        <end position="150"/>
    </location>
</feature>
<dbReference type="GO" id="GO:0005763">
    <property type="term" value="C:mitochondrial small ribosomal subunit"/>
    <property type="evidence" value="ECO:0007669"/>
    <property type="project" value="TreeGrafter"/>
</dbReference>
<dbReference type="GO" id="GO:0046872">
    <property type="term" value="F:metal ion binding"/>
    <property type="evidence" value="ECO:0007669"/>
    <property type="project" value="UniProtKB-KW"/>
</dbReference>
<keyword evidence="4" id="KW-0408">Iron</keyword>
<dbReference type="GO" id="GO:0008168">
    <property type="term" value="F:methyltransferase activity"/>
    <property type="evidence" value="ECO:0007669"/>
    <property type="project" value="InterPro"/>
</dbReference>
<dbReference type="InterPro" id="IPR052571">
    <property type="entry name" value="Mt_RNA_Methyltransferase"/>
</dbReference>
<evidence type="ECO:0000256" key="8">
    <source>
        <dbReference type="SAM" id="Coils"/>
    </source>
</evidence>